<dbReference type="Proteomes" id="UP000236546">
    <property type="component" value="Unassembled WGS sequence"/>
</dbReference>
<dbReference type="EMBL" id="MTYH01000068">
    <property type="protein sequence ID" value="PNP40604.1"/>
    <property type="molecule type" value="Genomic_DNA"/>
</dbReference>
<feature type="transmembrane region" description="Helical" evidence="2">
    <location>
        <begin position="163"/>
        <end position="183"/>
    </location>
</feature>
<evidence type="ECO:0000256" key="2">
    <source>
        <dbReference type="SAM" id="Phobius"/>
    </source>
</evidence>
<evidence type="ECO:0000256" key="1">
    <source>
        <dbReference type="SAM" id="MobiDB-lite"/>
    </source>
</evidence>
<gene>
    <name evidence="3" type="ORF">TGAMA5MH_07601</name>
</gene>
<accession>A0A2K0T500</accession>
<organism evidence="3 4">
    <name type="scientific">Trichoderma gamsii</name>
    <dbReference type="NCBI Taxonomy" id="398673"/>
    <lineage>
        <taxon>Eukaryota</taxon>
        <taxon>Fungi</taxon>
        <taxon>Dikarya</taxon>
        <taxon>Ascomycota</taxon>
        <taxon>Pezizomycotina</taxon>
        <taxon>Sordariomycetes</taxon>
        <taxon>Hypocreomycetidae</taxon>
        <taxon>Hypocreales</taxon>
        <taxon>Hypocreaceae</taxon>
        <taxon>Trichoderma</taxon>
    </lineage>
</organism>
<feature type="transmembrane region" description="Helical" evidence="2">
    <location>
        <begin position="290"/>
        <end position="308"/>
    </location>
</feature>
<proteinExistence type="predicted"/>
<dbReference type="AlphaFoldDB" id="A0A2K0T500"/>
<evidence type="ECO:0000313" key="4">
    <source>
        <dbReference type="Proteomes" id="UP000236546"/>
    </source>
</evidence>
<feature type="transmembrane region" description="Helical" evidence="2">
    <location>
        <begin position="46"/>
        <end position="64"/>
    </location>
</feature>
<name>A0A2K0T500_9HYPO</name>
<reference evidence="3 4" key="1">
    <citation type="submission" date="2017-02" db="EMBL/GenBank/DDBJ databases">
        <title>Genomes of Trichoderma spp. with biocontrol activity.</title>
        <authorList>
            <person name="Gardiner D."/>
            <person name="Kazan K."/>
            <person name="Vos C."/>
            <person name="Harvey P."/>
        </authorList>
    </citation>
    <scope>NUCLEOTIDE SEQUENCE [LARGE SCALE GENOMIC DNA]</scope>
    <source>
        <strain evidence="3 4">A5MH</strain>
    </source>
</reference>
<dbReference type="OrthoDB" id="4898213at2759"/>
<keyword evidence="2" id="KW-0472">Membrane</keyword>
<feature type="transmembrane region" description="Helical" evidence="2">
    <location>
        <begin position="266"/>
        <end position="284"/>
    </location>
</feature>
<evidence type="ECO:0000313" key="3">
    <source>
        <dbReference type="EMBL" id="PNP40604.1"/>
    </source>
</evidence>
<feature type="transmembrane region" description="Helical" evidence="2">
    <location>
        <begin position="189"/>
        <end position="206"/>
    </location>
</feature>
<comment type="caution">
    <text evidence="3">The sequence shown here is derived from an EMBL/GenBank/DDBJ whole genome shotgun (WGS) entry which is preliminary data.</text>
</comment>
<keyword evidence="2" id="KW-1133">Transmembrane helix</keyword>
<keyword evidence="2" id="KW-0812">Transmembrane</keyword>
<protein>
    <submittedName>
        <fullName evidence="3">Uncharacterized protein</fullName>
    </submittedName>
</protein>
<feature type="transmembrane region" description="Helical" evidence="2">
    <location>
        <begin position="20"/>
        <end position="40"/>
    </location>
</feature>
<feature type="region of interest" description="Disordered" evidence="1">
    <location>
        <begin position="398"/>
        <end position="417"/>
    </location>
</feature>
<sequence>MQDSTAESQRQQWTAPGDIFSVLLILGGDVVQLALASLAGGYLTPLTFSFGSVAYAISAVLSAIGENRLMRCPPEVSLQIINLKSGYRRANQSWVLGRLFQTYTFWMPKDVAEKANNVCAFKVPADEEARSSTMDMQIHRAALCIAIYNWSDSRSVGIPSRDWVWWSGVAMTAIQLGISAIPLGVEGDWSILLVTAAGNILSYASGSLPQWRREKWDAQKLNAEKQVALTRGNGSHHVIIVHGLRGELDLEALAAGWTSDMTSTRFFTFVLAIMWLALLITSTGIKTNTWYLLAIGGLGMLHNLLVAGTPRYPPSLGLPIELVKISSEHGEIPAVFGEEKVMWTLMELEQKYENHGRSLLEEFFPGRLNEWEEKWWAESDPLKRHRLLKETKRRVNQSTNIAKSTEAIKAPAHRNVS</sequence>